<keyword evidence="6" id="KW-0539">Nucleus</keyword>
<sequence length="383" mass="41987">MSSDEVYDADGDVGRYLQTPLPESNLFAMPDDEPVETHVGAPPQNVPLAVQSSPCGFPDPQQARQGRSDDPMPSFEATLDESAVLPNIGAMSLYDCDDDQLMTNDWDDDWVEALSKIADDAGNNNTNGSAVAEDTVSPCPVAEDLNFVPFVRGQLDCSKCRSVREVLHESANHKLYFIVHVAESGTFQHAIIDRLYIDADGQTILNELMFHDLSQHTYEWVHNFIANSVEVLKNDARVGPEAPQPPVTRAEENITNVNADGMLNSDNLPGLATPAVLESSQQRQRIAQTTMQDIMSCMHMSSEDAAKQLKISTTSLKRLCRKNNTDRWPARTINSLENKIKKLEQAAQKNVGTIGLLAIKEIGQAQAVQENKHKDGAGSSGSK</sequence>
<feature type="region of interest" description="Disordered" evidence="7">
    <location>
        <begin position="1"/>
        <end position="74"/>
    </location>
</feature>
<dbReference type="GO" id="GO:0003677">
    <property type="term" value="F:DNA binding"/>
    <property type="evidence" value="ECO:0007669"/>
    <property type="project" value="UniProtKB-KW"/>
</dbReference>
<dbReference type="InterPro" id="IPR044607">
    <property type="entry name" value="RKD-like"/>
</dbReference>
<feature type="compositionally biased region" description="Acidic residues" evidence="7">
    <location>
        <begin position="1"/>
        <end position="11"/>
    </location>
</feature>
<dbReference type="EMBL" id="MU631151">
    <property type="protein sequence ID" value="KAJ1253493.1"/>
    <property type="molecule type" value="Genomic_DNA"/>
</dbReference>
<feature type="domain" description="RWP-RK" evidence="8">
    <location>
        <begin position="272"/>
        <end position="356"/>
    </location>
</feature>
<evidence type="ECO:0000256" key="6">
    <source>
        <dbReference type="ARBA" id="ARBA00023242"/>
    </source>
</evidence>
<comment type="caution">
    <text evidence="9">The sequence shown here is derived from an EMBL/GenBank/DDBJ whole genome shotgun (WGS) entry which is preliminary data.</text>
</comment>
<organism evidence="9 10">
    <name type="scientific">Paspalum vaginatum</name>
    <name type="common">seashore paspalum</name>
    <dbReference type="NCBI Taxonomy" id="158149"/>
    <lineage>
        <taxon>Eukaryota</taxon>
        <taxon>Viridiplantae</taxon>
        <taxon>Streptophyta</taxon>
        <taxon>Embryophyta</taxon>
        <taxon>Tracheophyta</taxon>
        <taxon>Spermatophyta</taxon>
        <taxon>Magnoliopsida</taxon>
        <taxon>Liliopsida</taxon>
        <taxon>Poales</taxon>
        <taxon>Poaceae</taxon>
        <taxon>PACMAD clade</taxon>
        <taxon>Panicoideae</taxon>
        <taxon>Andropogonodae</taxon>
        <taxon>Paspaleae</taxon>
        <taxon>Paspalinae</taxon>
        <taxon>Paspalum</taxon>
    </lineage>
</organism>
<reference evidence="9 10" key="1">
    <citation type="submission" date="2022-10" db="EMBL/GenBank/DDBJ databases">
        <title>WGS assembly of Paspalum vaginatum 540-79.</title>
        <authorList>
            <person name="Sun G."/>
            <person name="Wase N."/>
            <person name="Shu S."/>
            <person name="Jenkins J."/>
            <person name="Zhou B."/>
            <person name="Torres-Rodriguez J."/>
            <person name="Chen C."/>
            <person name="Sandor L."/>
            <person name="Plott C."/>
            <person name="Yoshinga Y."/>
            <person name="Daum C."/>
            <person name="Qi P."/>
            <person name="Barry K."/>
            <person name="Lipzen A."/>
            <person name="Berry L."/>
            <person name="Pedersen C."/>
            <person name="Gottilla T."/>
            <person name="Foltz A."/>
            <person name="Yu H."/>
            <person name="O'Malley R."/>
            <person name="Zhang C."/>
            <person name="Devos K."/>
            <person name="Sigmon B."/>
            <person name="Yu B."/>
            <person name="Obata T."/>
            <person name="Schmutz J."/>
            <person name="Schnable J."/>
        </authorList>
    </citation>
    <scope>NUCLEOTIDE SEQUENCE [LARGE SCALE GENOMIC DNA]</scope>
    <source>
        <strain evidence="10">cv. 540-79</strain>
    </source>
</reference>
<dbReference type="OrthoDB" id="689721at2759"/>
<dbReference type="Proteomes" id="UP001164776">
    <property type="component" value="Unassembled WGS sequence"/>
</dbReference>
<protein>
    <recommendedName>
        <fullName evidence="8">RWP-RK domain-containing protein</fullName>
    </recommendedName>
</protein>
<gene>
    <name evidence="9" type="ORF">BS78_K249000</name>
</gene>
<comment type="function">
    <text evidence="1">Putative transcription factor.</text>
</comment>
<name>A0A9W8CCE9_9POAL</name>
<keyword evidence="4" id="KW-0238">DNA-binding</keyword>
<keyword evidence="5" id="KW-0804">Transcription</keyword>
<keyword evidence="3" id="KW-0175">Coiled coil</keyword>
<keyword evidence="10" id="KW-1185">Reference proteome</keyword>
<evidence type="ECO:0000256" key="7">
    <source>
        <dbReference type="SAM" id="MobiDB-lite"/>
    </source>
</evidence>
<proteinExistence type="predicted"/>
<dbReference type="InterPro" id="IPR003035">
    <property type="entry name" value="RWP-RK_dom"/>
</dbReference>
<evidence type="ECO:0000256" key="2">
    <source>
        <dbReference type="ARBA" id="ARBA00023015"/>
    </source>
</evidence>
<evidence type="ECO:0000313" key="10">
    <source>
        <dbReference type="Proteomes" id="UP001164776"/>
    </source>
</evidence>
<evidence type="ECO:0000256" key="5">
    <source>
        <dbReference type="ARBA" id="ARBA00023163"/>
    </source>
</evidence>
<evidence type="ECO:0000256" key="1">
    <source>
        <dbReference type="ARBA" id="ARBA00004049"/>
    </source>
</evidence>
<evidence type="ECO:0000256" key="3">
    <source>
        <dbReference type="ARBA" id="ARBA00023054"/>
    </source>
</evidence>
<accession>A0A9W8CCE9</accession>
<evidence type="ECO:0000313" key="9">
    <source>
        <dbReference type="EMBL" id="KAJ1253493.1"/>
    </source>
</evidence>
<dbReference type="PROSITE" id="PS51519">
    <property type="entry name" value="RWP_RK"/>
    <property type="match status" value="1"/>
</dbReference>
<dbReference type="Pfam" id="PF02042">
    <property type="entry name" value="RWP-RK"/>
    <property type="match status" value="1"/>
</dbReference>
<dbReference type="AlphaFoldDB" id="A0A9W8CCE9"/>
<dbReference type="PANTHER" id="PTHR46373">
    <property type="entry name" value="PROTEIN RKD4"/>
    <property type="match status" value="1"/>
</dbReference>
<evidence type="ECO:0000259" key="8">
    <source>
        <dbReference type="PROSITE" id="PS51519"/>
    </source>
</evidence>
<keyword evidence="2" id="KW-0805">Transcription regulation</keyword>
<evidence type="ECO:0000256" key="4">
    <source>
        <dbReference type="ARBA" id="ARBA00023125"/>
    </source>
</evidence>
<dbReference type="PANTHER" id="PTHR46373:SF2">
    <property type="entry name" value="RWP-RK DOMAIN-CONTAINING PROTEIN"/>
    <property type="match status" value="1"/>
</dbReference>
<dbReference type="GO" id="GO:0003700">
    <property type="term" value="F:DNA-binding transcription factor activity"/>
    <property type="evidence" value="ECO:0007669"/>
    <property type="project" value="InterPro"/>
</dbReference>